<protein>
    <submittedName>
        <fullName evidence="4">PKD domain containing protein</fullName>
    </submittedName>
</protein>
<dbReference type="Pfam" id="PF16403">
    <property type="entry name" value="Bact_surface_Ig-like"/>
    <property type="match status" value="2"/>
</dbReference>
<dbReference type="HOGENOM" id="CLU_358963_0_0_7"/>
<dbReference type="InterPro" id="IPR011050">
    <property type="entry name" value="Pectin_lyase_fold/virulence"/>
</dbReference>
<evidence type="ECO:0000256" key="1">
    <source>
        <dbReference type="ARBA" id="ARBA00022723"/>
    </source>
</evidence>
<sequence>MYLHIPAVIKRFPIIILSILSLLLLTGCGGGSGTGDPPDTTKPVITLHGPNPQIIPLGGTYTELGAEAYDDRDGNITAKIRIDASAVNTAAEGNYTVTYDVSDAAGNAADTVRRTVSVIAPPNRAPTADAGEDQTVTEGEPVTLDASKSTDSDGRIVSYRWTEGNTTLSTKSRFTKSDFTVGTHTVTLTVTDDDGAMDSDTVVVKVTTAPDTTKPVITLHGPNPQIIPLGGTYTELGAEAYDNRDGNITAKIRIDASAVNTSAEGNYTVTYDVSDAAGNAADEVIRTVNVVQKAITVLPAFPEAEGFGAISKGGRGGRIIEVTNTNDSGKGSLRAAIEANGSRIVIFRVSGYIDLKKPIRLTNSNITIAGQTAPGDGICLRMKPGNPKGIQGLIYVPNSADGLHDVVIRYLKFRQGWSLSYKGNPNDKLRTRPLNIYFREGHNVIIDHVSSQWTRDNLLTISLSSQARESDAMYNFSVQNSLFGESEEGHSTGMNIQGGSATTCSYTGKWVKNISIHRNLFTGSDHRNPRVSTNGVKVINNVIYNWGNRAGSTTRDVVVDFINNYYKAGPMTTDDITYQRVWHEPWKKSCTNVSDGSIYMSGNIMIPHYNPPSNPYAFYLERTEDENSKLVNLSDRYKRFDALKQAMFPVKILNIQDTYNVVLADVGCNARLNEKGEFVSNIDDVDLRMINNVKDSTGFDHAVNEEDWENGNVSFPAMSPGTLYADSDGDGMADVWEYMKFGNLSVAQYDDNNKTDYDGDGYYDLDEFLNGSDPLVPYIN</sequence>
<dbReference type="eggNOG" id="COG3291">
    <property type="taxonomic scope" value="Bacteria"/>
</dbReference>
<dbReference type="RefSeq" id="WP_013553767.1">
    <property type="nucleotide sequence ID" value="NC_014935.1"/>
</dbReference>
<accession>E6X2D8</accession>
<dbReference type="SMART" id="SM00089">
    <property type="entry name" value="PKD"/>
    <property type="match status" value="1"/>
</dbReference>
<dbReference type="GO" id="GO:0046872">
    <property type="term" value="F:metal ion binding"/>
    <property type="evidence" value="ECO:0007669"/>
    <property type="project" value="UniProtKB-KW"/>
</dbReference>
<dbReference type="InterPro" id="IPR013783">
    <property type="entry name" value="Ig-like_fold"/>
</dbReference>
<dbReference type="InterPro" id="IPR000601">
    <property type="entry name" value="PKD_dom"/>
</dbReference>
<dbReference type="EMBL" id="CP002452">
    <property type="protein sequence ID" value="ADV46073.1"/>
    <property type="molecule type" value="Genomic_DNA"/>
</dbReference>
<reference evidence="5" key="2">
    <citation type="submission" date="2011-01" db="EMBL/GenBank/DDBJ databases">
        <title>The complete genome of Nitratifractor salsuginis DSM 16511.</title>
        <authorList>
            <consortium name="US DOE Joint Genome Institute (JGI-PGF)"/>
            <person name="Lucas S."/>
            <person name="Copeland A."/>
            <person name="Lapidus A."/>
            <person name="Bruce D."/>
            <person name="Goodwin L."/>
            <person name="Pitluck S."/>
            <person name="Kyrpides N."/>
            <person name="Mavromatis K."/>
            <person name="Ivanova N."/>
            <person name="Mikhailova N."/>
            <person name="Zeytun A."/>
            <person name="Detter J.C."/>
            <person name="Tapia R."/>
            <person name="Han C."/>
            <person name="Land M."/>
            <person name="Hauser L."/>
            <person name="Markowitz V."/>
            <person name="Cheng J.-F."/>
            <person name="Hugenholtz P."/>
            <person name="Woyke T."/>
            <person name="Wu D."/>
            <person name="Tindall B."/>
            <person name="Schuetze A."/>
            <person name="Brambilla E."/>
            <person name="Klenk H.-P."/>
            <person name="Eisen J.A."/>
        </authorList>
    </citation>
    <scope>NUCLEOTIDE SEQUENCE [LARGE SCALE GENOMIC DNA]</scope>
    <source>
        <strain evidence="5">DSM 16511 / JCM 12458 / E9I37-1</strain>
    </source>
</reference>
<feature type="domain" description="PKD" evidence="3">
    <location>
        <begin position="125"/>
        <end position="211"/>
    </location>
</feature>
<dbReference type="InterPro" id="IPR035986">
    <property type="entry name" value="PKD_dom_sf"/>
</dbReference>
<dbReference type="PROSITE" id="PS50093">
    <property type="entry name" value="PKD"/>
    <property type="match status" value="1"/>
</dbReference>
<dbReference type="Gene3D" id="2.60.40.10">
    <property type="entry name" value="Immunoglobulins"/>
    <property type="match status" value="3"/>
</dbReference>
<dbReference type="Proteomes" id="UP000008633">
    <property type="component" value="Chromosome"/>
</dbReference>
<dbReference type="PANTHER" id="PTHR42970">
    <property type="entry name" value="PECTATE LYASE C-RELATED"/>
    <property type="match status" value="1"/>
</dbReference>
<dbReference type="InterPro" id="IPR032179">
    <property type="entry name" value="Cry22Aa_Ig-like"/>
</dbReference>
<dbReference type="AlphaFoldDB" id="E6X2D8"/>
<gene>
    <name evidence="4" type="ordered locus">Nitsa_0811</name>
</gene>
<evidence type="ECO:0000313" key="5">
    <source>
        <dbReference type="Proteomes" id="UP000008633"/>
    </source>
</evidence>
<dbReference type="KEGG" id="nsa:Nitsa_0811"/>
<dbReference type="InterPro" id="IPR052063">
    <property type="entry name" value="Polysaccharide_Lyase_1"/>
</dbReference>
<dbReference type="SUPFAM" id="SSF49299">
    <property type="entry name" value="PKD domain"/>
    <property type="match status" value="1"/>
</dbReference>
<keyword evidence="1" id="KW-0479">Metal-binding</keyword>
<dbReference type="STRING" id="749222.Nitsa_0811"/>
<organism evidence="4 5">
    <name type="scientific">Nitratifractor salsuginis (strain DSM 16511 / JCM 12458 / E9I37-1)</name>
    <dbReference type="NCBI Taxonomy" id="749222"/>
    <lineage>
        <taxon>Bacteria</taxon>
        <taxon>Pseudomonadati</taxon>
        <taxon>Campylobacterota</taxon>
        <taxon>Epsilonproteobacteria</taxon>
        <taxon>Campylobacterales</taxon>
        <taxon>Sulfurovaceae</taxon>
        <taxon>Nitratifractor</taxon>
    </lineage>
</organism>
<name>E6X2D8_NITSE</name>
<evidence type="ECO:0000256" key="2">
    <source>
        <dbReference type="ARBA" id="ARBA00023180"/>
    </source>
</evidence>
<reference evidence="4 5" key="1">
    <citation type="journal article" date="2011" name="Stand. Genomic Sci.">
        <title>Complete genome sequence of Nitratifractor salsuginis type strain (E9I37-1).</title>
        <authorList>
            <person name="Anderson I."/>
            <person name="Sikorski J."/>
            <person name="Zeytun A."/>
            <person name="Nolan M."/>
            <person name="Lapidus A."/>
            <person name="Lucas S."/>
            <person name="Hammon N."/>
            <person name="Deshpande S."/>
            <person name="Cheng J.F."/>
            <person name="Tapia R."/>
            <person name="Han C."/>
            <person name="Goodwin L."/>
            <person name="Pitluck S."/>
            <person name="Liolios K."/>
            <person name="Pagani I."/>
            <person name="Ivanova N."/>
            <person name="Huntemann M."/>
            <person name="Mavromatis K."/>
            <person name="Ovchinikova G."/>
            <person name="Pati A."/>
            <person name="Chen A."/>
            <person name="Palaniappan K."/>
            <person name="Land M."/>
            <person name="Hauser L."/>
            <person name="Brambilla E.M."/>
            <person name="Ngatchou-Djao O.D."/>
            <person name="Rohde M."/>
            <person name="Tindall B.J."/>
            <person name="Goker M."/>
            <person name="Detter J.C."/>
            <person name="Woyke T."/>
            <person name="Bristow J."/>
            <person name="Eisen J.A."/>
            <person name="Markowitz V."/>
            <person name="Hugenholtz P."/>
            <person name="Klenk H.P."/>
            <person name="Kyrpides N.C."/>
        </authorList>
    </citation>
    <scope>NUCLEOTIDE SEQUENCE [LARGE SCALE GENOMIC DNA]</scope>
    <source>
        <strain evidence="5">DSM 16511 / JCM 12458 / E9I37-1</strain>
    </source>
</reference>
<keyword evidence="5" id="KW-1185">Reference proteome</keyword>
<proteinExistence type="predicted"/>
<dbReference type="Pfam" id="PF18911">
    <property type="entry name" value="PKD_4"/>
    <property type="match status" value="1"/>
</dbReference>
<dbReference type="InterPro" id="IPR022409">
    <property type="entry name" value="PKD/Chitinase_dom"/>
</dbReference>
<dbReference type="Gene3D" id="2.160.20.10">
    <property type="entry name" value="Single-stranded right-handed beta-helix, Pectin lyase-like"/>
    <property type="match status" value="1"/>
</dbReference>
<dbReference type="SUPFAM" id="SSF51126">
    <property type="entry name" value="Pectin lyase-like"/>
    <property type="match status" value="1"/>
</dbReference>
<evidence type="ECO:0000259" key="3">
    <source>
        <dbReference type="PROSITE" id="PS50093"/>
    </source>
</evidence>
<dbReference type="PANTHER" id="PTHR42970:SF1">
    <property type="entry name" value="PECTATE LYASE C-RELATED"/>
    <property type="match status" value="1"/>
</dbReference>
<keyword evidence="2" id="KW-0325">Glycoprotein</keyword>
<dbReference type="CDD" id="cd00146">
    <property type="entry name" value="PKD"/>
    <property type="match status" value="1"/>
</dbReference>
<dbReference type="InterPro" id="IPR012334">
    <property type="entry name" value="Pectin_lyas_fold"/>
</dbReference>
<evidence type="ECO:0000313" key="4">
    <source>
        <dbReference type="EMBL" id="ADV46073.1"/>
    </source>
</evidence>
<dbReference type="OrthoDB" id="8774234at2"/>